<organism evidence="2">
    <name type="scientific">candidate division TA06 bacterium ADurb.Bin417</name>
    <dbReference type="NCBI Taxonomy" id="1852828"/>
    <lineage>
        <taxon>Bacteria</taxon>
        <taxon>Bacteria division TA06</taxon>
    </lineage>
</organism>
<feature type="compositionally biased region" description="Low complexity" evidence="1">
    <location>
        <begin position="130"/>
        <end position="142"/>
    </location>
</feature>
<protein>
    <submittedName>
        <fullName evidence="2">Uncharacterized protein</fullName>
    </submittedName>
</protein>
<proteinExistence type="predicted"/>
<feature type="compositionally biased region" description="Low complexity" evidence="1">
    <location>
        <begin position="67"/>
        <end position="78"/>
    </location>
</feature>
<reference evidence="2" key="1">
    <citation type="submission" date="2017-02" db="EMBL/GenBank/DDBJ databases">
        <title>Delving into the versatile metabolic prowess of the omnipresent phylum Bacteroidetes.</title>
        <authorList>
            <person name="Nobu M.K."/>
            <person name="Mei R."/>
            <person name="Narihiro T."/>
            <person name="Kuroda K."/>
            <person name="Liu W.-T."/>
        </authorList>
    </citation>
    <scope>NUCLEOTIDE SEQUENCE</scope>
    <source>
        <strain evidence="2">ADurb.Bin417</strain>
    </source>
</reference>
<dbReference type="Proteomes" id="UP000485484">
    <property type="component" value="Unassembled WGS sequence"/>
</dbReference>
<gene>
    <name evidence="2" type="ORF">BWY73_01038</name>
</gene>
<dbReference type="AlphaFoldDB" id="A0A1V5MEV2"/>
<accession>A0A1V5MEV2</accession>
<feature type="region of interest" description="Disordered" evidence="1">
    <location>
        <begin position="1"/>
        <end position="313"/>
    </location>
</feature>
<feature type="compositionally biased region" description="Basic and acidic residues" evidence="1">
    <location>
        <begin position="283"/>
        <end position="293"/>
    </location>
</feature>
<feature type="compositionally biased region" description="Basic and acidic residues" evidence="1">
    <location>
        <begin position="79"/>
        <end position="98"/>
    </location>
</feature>
<dbReference type="EMBL" id="MWAK01000159">
    <property type="protein sequence ID" value="OPZ91642.1"/>
    <property type="molecule type" value="Genomic_DNA"/>
</dbReference>
<evidence type="ECO:0000256" key="1">
    <source>
        <dbReference type="SAM" id="MobiDB-lite"/>
    </source>
</evidence>
<feature type="compositionally biased region" description="Basic and acidic residues" evidence="1">
    <location>
        <begin position="17"/>
        <end position="26"/>
    </location>
</feature>
<sequence length="313" mass="34404">MPAQSRPGQRIRRLHREGRQGPREKLAPAGPGRRVVPGNRTLRLNGGRGVRTRSAPGTGGDDELIRAGPGAFPAALPGGHREEGREPGRGQRRPDRLPLPHLLPGPAGQPRLERGLAPAVPDRPDRPARLRGGLLPGRLPVRNARGAGQPRRHAGLSPAPEELGGGRHRRRTIPLVPGPGDRTVALTQGPDPLRVGRFPLQPVRRGHDERLPRLLRPARRGRHEEERKRPLRGAYPGRRRNDRPAGQRDQALQASRRVQLHQDLQADRRRGPGWLRGAGAAPADERPREPDAVRRRRRVPAPQHPGARRPGTG</sequence>
<comment type="caution">
    <text evidence="2">The sequence shown here is derived from an EMBL/GenBank/DDBJ whole genome shotgun (WGS) entry which is preliminary data.</text>
</comment>
<evidence type="ECO:0000313" key="2">
    <source>
        <dbReference type="EMBL" id="OPZ91642.1"/>
    </source>
</evidence>
<name>A0A1V5MEV2_UNCT6</name>